<keyword evidence="4" id="KW-1003">Cell membrane</keyword>
<proteinExistence type="inferred from homology"/>
<dbReference type="GO" id="GO:0016887">
    <property type="term" value="F:ATP hydrolysis activity"/>
    <property type="evidence" value="ECO:0007669"/>
    <property type="project" value="InterPro"/>
</dbReference>
<dbReference type="PROSITE" id="PS00211">
    <property type="entry name" value="ABC_TRANSPORTER_1"/>
    <property type="match status" value="2"/>
</dbReference>
<comment type="subcellular location">
    <subcellularLocation>
        <location evidence="1">Cell membrane</location>
        <topology evidence="1">Peripheral membrane protein</topology>
    </subcellularLocation>
</comment>
<keyword evidence="6 10" id="KW-0067">ATP-binding</keyword>
<dbReference type="RefSeq" id="WP_188896674.1">
    <property type="nucleotide sequence ID" value="NZ_BMMZ01000009.1"/>
</dbReference>
<accession>A0A917W7T5</accession>
<feature type="domain" description="ABC transporter" evidence="9">
    <location>
        <begin position="14"/>
        <end position="268"/>
    </location>
</feature>
<dbReference type="InterPro" id="IPR027417">
    <property type="entry name" value="P-loop_NTPase"/>
</dbReference>
<gene>
    <name evidence="10" type="primary">oppD</name>
    <name evidence="10" type="ORF">GCM10011575_35140</name>
</gene>
<dbReference type="NCBIfam" id="NF008453">
    <property type="entry name" value="PRK11308.1"/>
    <property type="match status" value="2"/>
</dbReference>
<dbReference type="CDD" id="cd03257">
    <property type="entry name" value="ABC_NikE_OppD_transporters"/>
    <property type="match status" value="2"/>
</dbReference>
<dbReference type="EMBL" id="BMMZ01000009">
    <property type="protein sequence ID" value="GGL73773.1"/>
    <property type="molecule type" value="Genomic_DNA"/>
</dbReference>
<evidence type="ECO:0000256" key="3">
    <source>
        <dbReference type="ARBA" id="ARBA00022448"/>
    </source>
</evidence>
<evidence type="ECO:0000256" key="4">
    <source>
        <dbReference type="ARBA" id="ARBA00022475"/>
    </source>
</evidence>
<dbReference type="InterPro" id="IPR003593">
    <property type="entry name" value="AAA+_ATPase"/>
</dbReference>
<evidence type="ECO:0000256" key="2">
    <source>
        <dbReference type="ARBA" id="ARBA00005417"/>
    </source>
</evidence>
<reference evidence="10" key="2">
    <citation type="submission" date="2020-09" db="EMBL/GenBank/DDBJ databases">
        <authorList>
            <person name="Sun Q."/>
            <person name="Zhou Y."/>
        </authorList>
    </citation>
    <scope>NUCLEOTIDE SEQUENCE</scope>
    <source>
        <strain evidence="10">CGMCC 4.7306</strain>
    </source>
</reference>
<keyword evidence="5" id="KW-0547">Nucleotide-binding</keyword>
<evidence type="ECO:0000313" key="11">
    <source>
        <dbReference type="Proteomes" id="UP000613840"/>
    </source>
</evidence>
<dbReference type="Pfam" id="PF00005">
    <property type="entry name" value="ABC_tran"/>
    <property type="match status" value="2"/>
</dbReference>
<dbReference type="InterPro" id="IPR050388">
    <property type="entry name" value="ABC_Ni/Peptide_Import"/>
</dbReference>
<comment type="caution">
    <text evidence="10">The sequence shown here is derived from an EMBL/GenBank/DDBJ whole genome shotgun (WGS) entry which is preliminary data.</text>
</comment>
<reference evidence="10" key="1">
    <citation type="journal article" date="2014" name="Int. J. Syst. Evol. Microbiol.">
        <title>Complete genome sequence of Corynebacterium casei LMG S-19264T (=DSM 44701T), isolated from a smear-ripened cheese.</title>
        <authorList>
            <consortium name="US DOE Joint Genome Institute (JGI-PGF)"/>
            <person name="Walter F."/>
            <person name="Albersmeier A."/>
            <person name="Kalinowski J."/>
            <person name="Ruckert C."/>
        </authorList>
    </citation>
    <scope>NUCLEOTIDE SEQUENCE</scope>
    <source>
        <strain evidence="10">CGMCC 4.7306</strain>
    </source>
</reference>
<dbReference type="GO" id="GO:0005886">
    <property type="term" value="C:plasma membrane"/>
    <property type="evidence" value="ECO:0007669"/>
    <property type="project" value="UniProtKB-SubCell"/>
</dbReference>
<evidence type="ECO:0000259" key="9">
    <source>
        <dbReference type="PROSITE" id="PS50893"/>
    </source>
</evidence>
<dbReference type="InterPro" id="IPR017871">
    <property type="entry name" value="ABC_transporter-like_CS"/>
</dbReference>
<dbReference type="Pfam" id="PF08352">
    <property type="entry name" value="oligo_HPY"/>
    <property type="match status" value="2"/>
</dbReference>
<dbReference type="GO" id="GO:0005524">
    <property type="term" value="F:ATP binding"/>
    <property type="evidence" value="ECO:0007669"/>
    <property type="project" value="UniProtKB-KW"/>
</dbReference>
<organism evidence="10 11">
    <name type="scientific">Microlunatus endophyticus</name>
    <dbReference type="NCBI Taxonomy" id="1716077"/>
    <lineage>
        <taxon>Bacteria</taxon>
        <taxon>Bacillati</taxon>
        <taxon>Actinomycetota</taxon>
        <taxon>Actinomycetes</taxon>
        <taxon>Propionibacteriales</taxon>
        <taxon>Propionibacteriaceae</taxon>
        <taxon>Microlunatus</taxon>
    </lineage>
</organism>
<evidence type="ECO:0000256" key="7">
    <source>
        <dbReference type="ARBA" id="ARBA00023136"/>
    </source>
</evidence>
<dbReference type="InterPro" id="IPR003439">
    <property type="entry name" value="ABC_transporter-like_ATP-bd"/>
</dbReference>
<evidence type="ECO:0000256" key="1">
    <source>
        <dbReference type="ARBA" id="ARBA00004202"/>
    </source>
</evidence>
<sequence length="559" mass="61025">MTTSERAPDPLLEVRDLRVTFREGTDQQVEAVDGISFEVHPGEVLAIVGESGSGKSITAHSVLGLLPPLATVAGSIRLRRRTSGRPEELIGLSSGAMRRIRGAEVAMIFQEPSTALNPVYTIGWQIKEALRAHSRVSGRTARDMVVEILRRVGIPEPEKRVGYYPHQFSGGQRQRIVIAMALIQNPDLIIADEPTTALDVTVQAEILDLLRAHRDEAGTAIVLITHNMGVVADLADRMVVMYQGCVVETGPVSEVFEQPQHPYTRNLLAAVPRVGVQSAREPVAAPDRIAVEGRDVVIEYPAGFRRASFRAVNSVSFRIAAGEVLGLVGESGSGKTSLGRAVAGLNPISSGSLVALGQELKGISRGKLRSSRKDVGFVFQDPATSFNPRIRLFDCLAEPFIVNNSTERPQLRQAVNELFDLVHLPRSFAERFPHELSGGQRQRVGIARAIALRPSLIIADEPTSALDVSVQAQILTLFTELQDELNYACLFITHDLAVVDMLAHRTAVMRRGEIVEQGATREVLLHPQHEYTQQLIGSLPVPDPAVQRDRSSRRQAVTS</sequence>
<dbReference type="InterPro" id="IPR013563">
    <property type="entry name" value="Oligopep_ABC_C"/>
</dbReference>
<dbReference type="PANTHER" id="PTHR43297">
    <property type="entry name" value="OLIGOPEPTIDE TRANSPORT ATP-BINDING PROTEIN APPD"/>
    <property type="match status" value="1"/>
</dbReference>
<dbReference type="AlphaFoldDB" id="A0A917W7T5"/>
<dbReference type="SUPFAM" id="SSF52540">
    <property type="entry name" value="P-loop containing nucleoside triphosphate hydrolases"/>
    <property type="match status" value="2"/>
</dbReference>
<protein>
    <submittedName>
        <fullName evidence="10">ABC transporter ATP-binding protein</fullName>
    </submittedName>
</protein>
<dbReference type="FunFam" id="3.40.50.300:FF:000016">
    <property type="entry name" value="Oligopeptide ABC transporter ATP-binding component"/>
    <property type="match status" value="1"/>
</dbReference>
<name>A0A917W7T5_9ACTN</name>
<keyword evidence="3" id="KW-0813">Transport</keyword>
<evidence type="ECO:0000256" key="6">
    <source>
        <dbReference type="ARBA" id="ARBA00022840"/>
    </source>
</evidence>
<feature type="domain" description="ABC transporter" evidence="9">
    <location>
        <begin position="291"/>
        <end position="536"/>
    </location>
</feature>
<comment type="similarity">
    <text evidence="2">Belongs to the ABC transporter superfamily.</text>
</comment>
<dbReference type="PROSITE" id="PS50893">
    <property type="entry name" value="ABC_TRANSPORTER_2"/>
    <property type="match status" value="2"/>
</dbReference>
<dbReference type="Proteomes" id="UP000613840">
    <property type="component" value="Unassembled WGS sequence"/>
</dbReference>
<evidence type="ECO:0000256" key="5">
    <source>
        <dbReference type="ARBA" id="ARBA00022741"/>
    </source>
</evidence>
<feature type="region of interest" description="Disordered" evidence="8">
    <location>
        <begin position="539"/>
        <end position="559"/>
    </location>
</feature>
<dbReference type="SMART" id="SM00382">
    <property type="entry name" value="AAA"/>
    <property type="match status" value="2"/>
</dbReference>
<dbReference type="PANTHER" id="PTHR43297:SF2">
    <property type="entry name" value="DIPEPTIDE TRANSPORT ATP-BINDING PROTEIN DPPD"/>
    <property type="match status" value="1"/>
</dbReference>
<evidence type="ECO:0000313" key="10">
    <source>
        <dbReference type="EMBL" id="GGL73773.1"/>
    </source>
</evidence>
<evidence type="ECO:0000256" key="8">
    <source>
        <dbReference type="SAM" id="MobiDB-lite"/>
    </source>
</evidence>
<dbReference type="Gene3D" id="3.40.50.300">
    <property type="entry name" value="P-loop containing nucleotide triphosphate hydrolases"/>
    <property type="match status" value="2"/>
</dbReference>
<dbReference type="GO" id="GO:0015833">
    <property type="term" value="P:peptide transport"/>
    <property type="evidence" value="ECO:0007669"/>
    <property type="project" value="InterPro"/>
</dbReference>
<keyword evidence="11" id="KW-1185">Reference proteome</keyword>
<keyword evidence="7" id="KW-0472">Membrane</keyword>